<protein>
    <recommendedName>
        <fullName evidence="1">RAP domain-containing protein</fullName>
    </recommendedName>
</protein>
<sequence length="575" mass="64823">MLLLRRVPWQQHRGRAASSVRRKSLLDAPSERQAKLVCAKCEHHLVETSDLFFLHWQRGVHVASFQNAALEHLKSTEHPLASIQPWKQAKLNCTKCDSGVATRATVRGQEATLFSAKHVSLKLPLGFNPIVSISGVPSDVFRFSSWSDLMAQVIATPALKAVLKIREDKKLPATTTSTTTSPSPPVDHKAINTKILLGQSAIDVLQLVSNEKHLNHVNVLTAFQRFAMFHQRTLQDIAQLKKQRIPNVVQVDEEDAARLDLYKVQLQRYHHDLNLIYSSRFWNLVDEMERQCQMHMHYVPSRYLFYLLKSLLALHVAPSKLMENLASQVTFRLPQERYSVDKVAHFLHGFAILCAADESAKSWIDPTFHHACSYMLTQNPSPELLAMAAWACVVAKVHHIELFHAALQAANDHPNPGVALSTQLYQVHLDATLSNLPCQHVLAPSRVEAFKQALVRQQHGNVSSTLHGVVSNTLLQMNVPHINEYVMELGYSLDIALVDDRIGIEVNGPSHYQLRSNPSERYLLGASMLKMRHVQRAGWTLIQVAYEDLSKLPAGKPRQEFVSMLLEVAMAHRVQ</sequence>
<dbReference type="AlphaFoldDB" id="W4FSL9"/>
<evidence type="ECO:0000259" key="1">
    <source>
        <dbReference type="PROSITE" id="PS51286"/>
    </source>
</evidence>
<name>W4FSL9_APHAT</name>
<dbReference type="GeneID" id="20815900"/>
<feature type="domain" description="RAP" evidence="1">
    <location>
        <begin position="502"/>
        <end position="564"/>
    </location>
</feature>
<dbReference type="InterPro" id="IPR013584">
    <property type="entry name" value="RAP"/>
</dbReference>
<dbReference type="VEuPathDB" id="FungiDB:H257_13904"/>
<dbReference type="RefSeq" id="XP_009839893.1">
    <property type="nucleotide sequence ID" value="XM_009841591.1"/>
</dbReference>
<evidence type="ECO:0000313" key="2">
    <source>
        <dbReference type="EMBL" id="ETV70510.1"/>
    </source>
</evidence>
<dbReference type="Pfam" id="PF08373">
    <property type="entry name" value="RAP"/>
    <property type="match status" value="1"/>
</dbReference>
<dbReference type="EMBL" id="KI913165">
    <property type="protein sequence ID" value="ETV70510.1"/>
    <property type="molecule type" value="Genomic_DNA"/>
</dbReference>
<dbReference type="OrthoDB" id="2019031at2759"/>
<accession>W4FSL9</accession>
<proteinExistence type="predicted"/>
<organism evidence="2">
    <name type="scientific">Aphanomyces astaci</name>
    <name type="common">Crayfish plague agent</name>
    <dbReference type="NCBI Taxonomy" id="112090"/>
    <lineage>
        <taxon>Eukaryota</taxon>
        <taxon>Sar</taxon>
        <taxon>Stramenopiles</taxon>
        <taxon>Oomycota</taxon>
        <taxon>Saprolegniomycetes</taxon>
        <taxon>Saprolegniales</taxon>
        <taxon>Verrucalvaceae</taxon>
        <taxon>Aphanomyces</taxon>
    </lineage>
</organism>
<gene>
    <name evidence="2" type="ORF">H257_13904</name>
</gene>
<dbReference type="PROSITE" id="PS51286">
    <property type="entry name" value="RAP"/>
    <property type="match status" value="1"/>
</dbReference>
<dbReference type="SMART" id="SM00952">
    <property type="entry name" value="RAP"/>
    <property type="match status" value="1"/>
</dbReference>
<reference evidence="2" key="1">
    <citation type="submission" date="2013-12" db="EMBL/GenBank/DDBJ databases">
        <title>The Genome Sequence of Aphanomyces astaci APO3.</title>
        <authorList>
            <consortium name="The Broad Institute Genomics Platform"/>
            <person name="Russ C."/>
            <person name="Tyler B."/>
            <person name="van West P."/>
            <person name="Dieguez-Uribeondo J."/>
            <person name="Young S.K."/>
            <person name="Zeng Q."/>
            <person name="Gargeya S."/>
            <person name="Fitzgerald M."/>
            <person name="Abouelleil A."/>
            <person name="Alvarado L."/>
            <person name="Chapman S.B."/>
            <person name="Gainer-Dewar J."/>
            <person name="Goldberg J."/>
            <person name="Griggs A."/>
            <person name="Gujja S."/>
            <person name="Hansen M."/>
            <person name="Howarth C."/>
            <person name="Imamovic A."/>
            <person name="Ireland A."/>
            <person name="Larimer J."/>
            <person name="McCowan C."/>
            <person name="Murphy C."/>
            <person name="Pearson M."/>
            <person name="Poon T.W."/>
            <person name="Priest M."/>
            <person name="Roberts A."/>
            <person name="Saif S."/>
            <person name="Shea T."/>
            <person name="Sykes S."/>
            <person name="Wortman J."/>
            <person name="Nusbaum C."/>
            <person name="Birren B."/>
        </authorList>
    </citation>
    <scope>NUCLEOTIDE SEQUENCE [LARGE SCALE GENOMIC DNA]</scope>
    <source>
        <strain evidence="2">APO3</strain>
    </source>
</reference>